<organism evidence="1 2">
    <name type="scientific">Grifola frondosa</name>
    <name type="common">Maitake</name>
    <name type="synonym">Polyporus frondosus</name>
    <dbReference type="NCBI Taxonomy" id="5627"/>
    <lineage>
        <taxon>Eukaryota</taxon>
        <taxon>Fungi</taxon>
        <taxon>Dikarya</taxon>
        <taxon>Basidiomycota</taxon>
        <taxon>Agaricomycotina</taxon>
        <taxon>Agaricomycetes</taxon>
        <taxon>Polyporales</taxon>
        <taxon>Grifolaceae</taxon>
        <taxon>Grifola</taxon>
    </lineage>
</organism>
<dbReference type="OrthoDB" id="3236341at2759"/>
<protein>
    <submittedName>
        <fullName evidence="1">Uncharacterized protein</fullName>
    </submittedName>
</protein>
<dbReference type="EMBL" id="LUGG01000001">
    <property type="protein sequence ID" value="OBZ79676.1"/>
    <property type="molecule type" value="Genomic_DNA"/>
</dbReference>
<dbReference type="AlphaFoldDB" id="A0A1C7MTH2"/>
<dbReference type="Proteomes" id="UP000092993">
    <property type="component" value="Unassembled WGS sequence"/>
</dbReference>
<proteinExistence type="predicted"/>
<comment type="caution">
    <text evidence="1">The sequence shown here is derived from an EMBL/GenBank/DDBJ whole genome shotgun (WGS) entry which is preliminary data.</text>
</comment>
<reference evidence="1 2" key="1">
    <citation type="submission" date="2016-03" db="EMBL/GenBank/DDBJ databases">
        <title>Whole genome sequencing of Grifola frondosa 9006-11.</title>
        <authorList>
            <person name="Min B."/>
            <person name="Park H."/>
            <person name="Kim J.-G."/>
            <person name="Cho H."/>
            <person name="Oh Y.-L."/>
            <person name="Kong W.-S."/>
            <person name="Choi I.-G."/>
        </authorList>
    </citation>
    <scope>NUCLEOTIDE SEQUENCE [LARGE SCALE GENOMIC DNA]</scope>
    <source>
        <strain evidence="1 2">9006-11</strain>
    </source>
</reference>
<name>A0A1C7MTH2_GRIFR</name>
<accession>A0A1C7MTH2</accession>
<sequence length="90" mass="10534">MRVAMMRSLYFEEEKTESDFWVEMDKLLAHIRTEAKGDKLSGVAWFIDEDMKKYGIQEGEDLVEERELDEEAPAWFEEVNKVVAGDGKRT</sequence>
<evidence type="ECO:0000313" key="1">
    <source>
        <dbReference type="EMBL" id="OBZ79676.1"/>
    </source>
</evidence>
<gene>
    <name evidence="1" type="ORF">A0H81_01414</name>
</gene>
<evidence type="ECO:0000313" key="2">
    <source>
        <dbReference type="Proteomes" id="UP000092993"/>
    </source>
</evidence>
<keyword evidence="2" id="KW-1185">Reference proteome</keyword>